<keyword evidence="2" id="KW-1185">Reference proteome</keyword>
<protein>
    <submittedName>
        <fullName evidence="1">Uncharacterized protein</fullName>
    </submittedName>
</protein>
<reference evidence="1 2" key="1">
    <citation type="journal article" date="2018" name="Mar. Genomics">
        <title>Complete genome sequence of Marinifilaceae bacterium strain SPP2, isolated from the Antarctic marine sediment.</title>
        <authorList>
            <person name="Watanabe M."/>
            <person name="Kojima H."/>
            <person name="Fukui M."/>
        </authorList>
    </citation>
    <scope>NUCLEOTIDE SEQUENCE [LARGE SCALE GENOMIC DNA]</scope>
    <source>
        <strain evidence="1 2">SPP2</strain>
    </source>
</reference>
<accession>A0A1Y1CFE6</accession>
<dbReference type="EMBL" id="AP018042">
    <property type="protein sequence ID" value="BAX79044.1"/>
    <property type="molecule type" value="Genomic_DNA"/>
</dbReference>
<evidence type="ECO:0000313" key="2">
    <source>
        <dbReference type="Proteomes" id="UP000218267"/>
    </source>
</evidence>
<proteinExistence type="predicted"/>
<sequence>MKSIVSTLAEKQAIRALVAGSSKTTSIKAETARIEKDVIYMRKAMKGSTGIIQILKSEDRQMDGVRNIDSGRLTGNTAFVVTGILISTAMFASVIKSENEIQQAEFVVGAENNVPFHNSELSLKVGGEEKVKAVLRHLVPHISGDDNTLDMAYEVSPFIIAPNQTILPELKVFADPAGLNEDLVLEIALVGYKVTQNN</sequence>
<dbReference type="KEGG" id="mbas:ALGA_0655"/>
<name>A0A1Y1CFE6_9BACT</name>
<organism evidence="1 2">
    <name type="scientific">Labilibaculum antarcticum</name>
    <dbReference type="NCBI Taxonomy" id="1717717"/>
    <lineage>
        <taxon>Bacteria</taxon>
        <taxon>Pseudomonadati</taxon>
        <taxon>Bacteroidota</taxon>
        <taxon>Bacteroidia</taxon>
        <taxon>Marinilabiliales</taxon>
        <taxon>Marinifilaceae</taxon>
        <taxon>Labilibaculum</taxon>
    </lineage>
</organism>
<dbReference type="OrthoDB" id="1116579at2"/>
<dbReference type="RefSeq" id="WP_096427972.1">
    <property type="nucleotide sequence ID" value="NZ_AP018042.1"/>
</dbReference>
<reference evidence="2" key="2">
    <citation type="journal article" date="2020" name="Antonie Van Leeuwenhoek">
        <title>Labilibaculum antarcticum sp. nov., a novel facultative anaerobic, psychrotorelant bacterium isolated from marine sediment of Antarctica.</title>
        <authorList>
            <person name="Watanabe M."/>
            <person name="Kojima H."/>
            <person name="Fukui M."/>
        </authorList>
    </citation>
    <scope>NUCLEOTIDE SEQUENCE [LARGE SCALE GENOMIC DNA]</scope>
    <source>
        <strain evidence="2">SPP2</strain>
    </source>
</reference>
<gene>
    <name evidence="1" type="ORF">ALGA_0655</name>
</gene>
<dbReference type="Proteomes" id="UP000218267">
    <property type="component" value="Chromosome"/>
</dbReference>
<evidence type="ECO:0000313" key="1">
    <source>
        <dbReference type="EMBL" id="BAX79044.1"/>
    </source>
</evidence>
<dbReference type="AlphaFoldDB" id="A0A1Y1CFE6"/>